<dbReference type="Proteomes" id="UP001295469">
    <property type="component" value="Chromosome C06"/>
</dbReference>
<dbReference type="KEGG" id="bna:106404083"/>
<proteinExistence type="predicted"/>
<dbReference type="EMBL" id="LK032185">
    <property type="protein sequence ID" value="CDY26093.1"/>
    <property type="molecule type" value="Genomic_DNA"/>
</dbReference>
<reference evidence="3 4" key="1">
    <citation type="journal article" date="2014" name="Science">
        <title>Plant genetics. Early allopolyploid evolution in the post-Neolithic Brassica napus oilseed genome.</title>
        <authorList>
            <person name="Chalhoub B."/>
            <person name="Denoeud F."/>
            <person name="Liu S."/>
            <person name="Parkin I.A."/>
            <person name="Tang H."/>
            <person name="Wang X."/>
            <person name="Chiquet J."/>
            <person name="Belcram H."/>
            <person name="Tong C."/>
            <person name="Samans B."/>
            <person name="Correa M."/>
            <person name="Da Silva C."/>
            <person name="Just J."/>
            <person name="Falentin C."/>
            <person name="Koh C.S."/>
            <person name="Le Clainche I."/>
            <person name="Bernard M."/>
            <person name="Bento P."/>
            <person name="Noel B."/>
            <person name="Labadie K."/>
            <person name="Alberti A."/>
            <person name="Charles M."/>
            <person name="Arnaud D."/>
            <person name="Guo H."/>
            <person name="Daviaud C."/>
            <person name="Alamery S."/>
            <person name="Jabbari K."/>
            <person name="Zhao M."/>
            <person name="Edger P.P."/>
            <person name="Chelaifa H."/>
            <person name="Tack D."/>
            <person name="Lassalle G."/>
            <person name="Mestiri I."/>
            <person name="Schnel N."/>
            <person name="Le Paslier M.C."/>
            <person name="Fan G."/>
            <person name="Renault V."/>
            <person name="Bayer P.E."/>
            <person name="Golicz A.A."/>
            <person name="Manoli S."/>
            <person name="Lee T.H."/>
            <person name="Thi V.H."/>
            <person name="Chalabi S."/>
            <person name="Hu Q."/>
            <person name="Fan C."/>
            <person name="Tollenaere R."/>
            <person name="Lu Y."/>
            <person name="Battail C."/>
            <person name="Shen J."/>
            <person name="Sidebottom C.H."/>
            <person name="Wang X."/>
            <person name="Canaguier A."/>
            <person name="Chauveau A."/>
            <person name="Berard A."/>
            <person name="Deniot G."/>
            <person name="Guan M."/>
            <person name="Liu Z."/>
            <person name="Sun F."/>
            <person name="Lim Y.P."/>
            <person name="Lyons E."/>
            <person name="Town C.D."/>
            <person name="Bancroft I."/>
            <person name="Wang X."/>
            <person name="Meng J."/>
            <person name="Ma J."/>
            <person name="Pires J.C."/>
            <person name="King G.J."/>
            <person name="Brunel D."/>
            <person name="Delourme R."/>
            <person name="Renard M."/>
            <person name="Aury J.M."/>
            <person name="Adams K.L."/>
            <person name="Batley J."/>
            <person name="Snowdon R.J."/>
            <person name="Tost J."/>
            <person name="Edwards D."/>
            <person name="Zhou Y."/>
            <person name="Hua W."/>
            <person name="Sharpe A.G."/>
            <person name="Paterson A.H."/>
            <person name="Guan C."/>
            <person name="Wincker P."/>
        </authorList>
    </citation>
    <scope>NUCLEOTIDE SEQUENCE [LARGE SCALE GENOMIC DNA]</scope>
    <source>
        <strain evidence="4">cv. Darmor-bzh</strain>
    </source>
</reference>
<dbReference type="SMART" id="SM00501">
    <property type="entry name" value="BRIGHT"/>
    <property type="match status" value="1"/>
</dbReference>
<reference evidence="3" key="2">
    <citation type="submission" date="2014-06" db="EMBL/GenBank/DDBJ databases">
        <authorList>
            <person name="Genoscope - CEA"/>
        </authorList>
    </citation>
    <scope>NUCLEOTIDE SEQUENCE</scope>
</reference>
<dbReference type="PROSITE" id="PS51011">
    <property type="entry name" value="ARID"/>
    <property type="match status" value="1"/>
</dbReference>
<dbReference type="GO" id="GO:0005634">
    <property type="term" value="C:nucleus"/>
    <property type="evidence" value="ECO:0000318"/>
    <property type="project" value="GO_Central"/>
</dbReference>
<feature type="domain" description="ARID" evidence="1">
    <location>
        <begin position="41"/>
        <end position="132"/>
    </location>
</feature>
<dbReference type="OrthoDB" id="1099817at2759"/>
<dbReference type="InterPro" id="IPR001606">
    <property type="entry name" value="ARID_dom"/>
</dbReference>
<dbReference type="SUPFAM" id="SSF46774">
    <property type="entry name" value="ARID-like"/>
    <property type="match status" value="1"/>
</dbReference>
<dbReference type="Proteomes" id="UP000028999">
    <property type="component" value="Unassembled WGS sequence"/>
</dbReference>
<sequence length="147" mass="16821">MMLTNDNSTYSQFQLVPAYGYSSDNKSDADSSGTTTYLDLIANSDLFLDKLHDLPQDSGRIVKDPNVGEEILDLHQLFIEVINRGGTEKVIMDCKCNEVTGIFNLKTEVKNAAYVLRKTDLKMLFELEHVYFFKEPMSSFWVKDPRH</sequence>
<reference evidence="2" key="3">
    <citation type="submission" date="2021-01" db="EMBL/GenBank/DDBJ databases">
        <authorList>
            <consortium name="Genoscope - CEA"/>
            <person name="William W."/>
        </authorList>
    </citation>
    <scope>NUCLEOTIDE SEQUENCE</scope>
</reference>
<gene>
    <name evidence="3" type="primary">BnaC06g11030D</name>
    <name evidence="2" type="ORF">DARMORV10_C06P16170.1</name>
    <name evidence="3" type="ORF">GSBRNA2T00034712001</name>
</gene>
<dbReference type="PANTHER" id="PTHR46691">
    <property type="entry name" value="HIGH MOBILITY GROUP B PROTEIN 9"/>
    <property type="match status" value="1"/>
</dbReference>
<dbReference type="SMR" id="A0A078GNA3"/>
<dbReference type="AlphaFoldDB" id="A0A078GNA3"/>
<evidence type="ECO:0000313" key="3">
    <source>
        <dbReference type="EMBL" id="CDY26093.1"/>
    </source>
</evidence>
<dbReference type="GO" id="GO:0003677">
    <property type="term" value="F:DNA binding"/>
    <property type="evidence" value="ECO:0000318"/>
    <property type="project" value="GO_Central"/>
</dbReference>
<dbReference type="Gramene" id="CDY26093">
    <property type="protein sequence ID" value="CDY26093"/>
    <property type="gene ID" value="GSBRNA2T00034712001"/>
</dbReference>
<evidence type="ECO:0000313" key="2">
    <source>
        <dbReference type="EMBL" id="CAF2057336.1"/>
    </source>
</evidence>
<keyword evidence="4" id="KW-1185">Reference proteome</keyword>
<accession>A0A078GNA3</accession>
<dbReference type="OMA" id="KVIMDCK"/>
<dbReference type="InterPro" id="IPR036431">
    <property type="entry name" value="ARID_dom_sf"/>
</dbReference>
<organism evidence="3 4">
    <name type="scientific">Brassica napus</name>
    <name type="common">Rape</name>
    <dbReference type="NCBI Taxonomy" id="3708"/>
    <lineage>
        <taxon>Eukaryota</taxon>
        <taxon>Viridiplantae</taxon>
        <taxon>Streptophyta</taxon>
        <taxon>Embryophyta</taxon>
        <taxon>Tracheophyta</taxon>
        <taxon>Spermatophyta</taxon>
        <taxon>Magnoliopsida</taxon>
        <taxon>eudicotyledons</taxon>
        <taxon>Gunneridae</taxon>
        <taxon>Pentapetalae</taxon>
        <taxon>rosids</taxon>
        <taxon>malvids</taxon>
        <taxon>Brassicales</taxon>
        <taxon>Brassicaceae</taxon>
        <taxon>Brassiceae</taxon>
        <taxon>Brassica</taxon>
    </lineage>
</organism>
<evidence type="ECO:0000259" key="1">
    <source>
        <dbReference type="PROSITE" id="PS51011"/>
    </source>
</evidence>
<dbReference type="STRING" id="3708.A0A078GNA3"/>
<dbReference type="SMART" id="SM01014">
    <property type="entry name" value="ARID"/>
    <property type="match status" value="1"/>
</dbReference>
<evidence type="ECO:0000313" key="4">
    <source>
        <dbReference type="Proteomes" id="UP000028999"/>
    </source>
</evidence>
<protein>
    <submittedName>
        <fullName evidence="2">(rape) hypothetical protein</fullName>
    </submittedName>
    <submittedName>
        <fullName evidence="3">BnaC06g11030D protein</fullName>
    </submittedName>
</protein>
<dbReference type="PANTHER" id="PTHR46691:SF10">
    <property type="entry name" value="ARID DOMAIN-CONTAINING PROTEIN"/>
    <property type="match status" value="1"/>
</dbReference>
<dbReference type="EMBL" id="HG994370">
    <property type="protein sequence ID" value="CAF2057336.1"/>
    <property type="molecule type" value="Genomic_DNA"/>
</dbReference>
<dbReference type="Gene3D" id="1.10.150.60">
    <property type="entry name" value="ARID DNA-binding domain"/>
    <property type="match status" value="1"/>
</dbReference>
<dbReference type="PaxDb" id="3708-A0A078GNA3"/>
<dbReference type="Pfam" id="PF01388">
    <property type="entry name" value="ARID"/>
    <property type="match status" value="1"/>
</dbReference>
<name>A0A078GNA3_BRANA</name>